<dbReference type="SUPFAM" id="SSF54928">
    <property type="entry name" value="RNA-binding domain, RBD"/>
    <property type="match status" value="1"/>
</dbReference>
<keyword evidence="5" id="KW-1185">Reference proteome</keyword>
<name>A0A9Q8WBV4_9PEZI</name>
<dbReference type="RefSeq" id="XP_049139675.1">
    <property type="nucleotide sequence ID" value="XM_049282532.1"/>
</dbReference>
<evidence type="ECO:0000313" key="5">
    <source>
        <dbReference type="Proteomes" id="UP000830671"/>
    </source>
</evidence>
<dbReference type="KEGG" id="clup:CLUP02_03512"/>
<dbReference type="GeneID" id="73337542"/>
<accession>A0A9Q8WBV4</accession>
<dbReference type="InterPro" id="IPR007201">
    <property type="entry name" value="Mei2-like_Rrm_C"/>
</dbReference>
<dbReference type="EMBL" id="CP019474">
    <property type="protein sequence ID" value="UQC78038.1"/>
    <property type="molecule type" value="Genomic_DNA"/>
</dbReference>
<evidence type="ECO:0000313" key="4">
    <source>
        <dbReference type="EMBL" id="UQC78038.1"/>
    </source>
</evidence>
<gene>
    <name evidence="4" type="ORF">CLUP02_03512</name>
</gene>
<feature type="compositionally biased region" description="Basic and acidic residues" evidence="2">
    <location>
        <begin position="470"/>
        <end position="480"/>
    </location>
</feature>
<keyword evidence="1" id="KW-0694">RNA-binding</keyword>
<organism evidence="4 5">
    <name type="scientific">Colletotrichum lupini</name>
    <dbReference type="NCBI Taxonomy" id="145971"/>
    <lineage>
        <taxon>Eukaryota</taxon>
        <taxon>Fungi</taxon>
        <taxon>Dikarya</taxon>
        <taxon>Ascomycota</taxon>
        <taxon>Pezizomycotina</taxon>
        <taxon>Sordariomycetes</taxon>
        <taxon>Hypocreomycetidae</taxon>
        <taxon>Glomerellales</taxon>
        <taxon>Glomerellaceae</taxon>
        <taxon>Colletotrichum</taxon>
        <taxon>Colletotrichum acutatum species complex</taxon>
    </lineage>
</organism>
<dbReference type="GO" id="GO:0003723">
    <property type="term" value="F:RNA binding"/>
    <property type="evidence" value="ECO:0007669"/>
    <property type="project" value="UniProtKB-KW"/>
</dbReference>
<protein>
    <submittedName>
        <fullName evidence="4">RNA recognition domain-containing protein 2</fullName>
    </submittedName>
</protein>
<dbReference type="PANTHER" id="PTHR23189">
    <property type="entry name" value="RNA RECOGNITION MOTIF-CONTAINING"/>
    <property type="match status" value="1"/>
</dbReference>
<sequence length="828" mass="92301">MKTKLVWQAPSVRCLHEGQVLSFSTCAAPTSTLAHLIFHIFPRSPQTHTHLSYFHPDYLTLPTWPSLSAHSTRRPTHPQLVLNFRWARLPRGQATEFNLLPVALRLKPVNSIYHPPGLGNKMAQPHENVMFNPSSPHSSVGAADSFKGTPDTRLTAFSPEESATRSSRLLKSIVQASPETTPSRFPSSAFGNVLSSAEKDPFITTSSNTCHQKLSPTASTFQPFSSPLDKNAEFAILDRDRQSASSVFPTGVRDVGELSECLIIGSKNRNIGITDLNTCLVKLQRLGLSLQEPRQIFHRGGRISVQFSDIRDAVLVHDNVYRVEADFEIDYLSNVDFSELAIRNRVKSGAWVAIVALAIPPCPLDVIRTEAVLKRMLQSRGQLSAYHAQQKNDPSVYRAIIQFSDQAEAATAVVMFNNIIVEVSSSSAGKLHGDNVGSELIIFKGIHITLSLLDENEIPHAAQDPQDGPTDDHSPTTPRHDLTSALHALSLSNQANSMPLMPQGVSIPVPGSPYPPLGIQVSPLAMWPILCQPQFQPGTAYVLNDGQRLSPPTSTSDSARYQFTNHLFSQPSPSMPMMGSMSPGTRAEPRRQNAARVNRSPYYNVASHHNHVDVNRIREGTDVRTTIMLRNIPNKVDQAMLKRIVDESSWGKYDFMYLRIDFANDCKSLTTKDSLSVGYAFINFVDPLDIIDFVNTRGNQRWNCFKSDKVAEISYATIQGKDCLVQKFRNSSVMLEATHYRPKLFYTCNGPVPELAGEEESFPEPDNQSKMKRSCENAEHVGLFTPNAGQHFRDEQRRRRSQYDRGTRLAALEEHDFEASMQPYMYHA</sequence>
<reference evidence="4" key="1">
    <citation type="journal article" date="2021" name="Mol. Plant Microbe Interact.">
        <title>Complete Genome Sequence of the Plant-Pathogenic Fungus Colletotrichum lupini.</title>
        <authorList>
            <person name="Baroncelli R."/>
            <person name="Pensec F."/>
            <person name="Da Lio D."/>
            <person name="Boufleur T."/>
            <person name="Vicente I."/>
            <person name="Sarrocco S."/>
            <person name="Picot A."/>
            <person name="Baraldi E."/>
            <person name="Sukno S."/>
            <person name="Thon M."/>
            <person name="Le Floch G."/>
        </authorList>
    </citation>
    <scope>NUCLEOTIDE SEQUENCE</scope>
    <source>
        <strain evidence="4">IMI 504893</strain>
    </source>
</reference>
<dbReference type="AlphaFoldDB" id="A0A9Q8WBV4"/>
<evidence type="ECO:0000256" key="1">
    <source>
        <dbReference type="ARBA" id="ARBA00022884"/>
    </source>
</evidence>
<evidence type="ECO:0000256" key="2">
    <source>
        <dbReference type="SAM" id="MobiDB-lite"/>
    </source>
</evidence>
<feature type="domain" description="Mei2-like C-terminal RNA recognition motif" evidence="3">
    <location>
        <begin position="624"/>
        <end position="729"/>
    </location>
</feature>
<feature type="region of interest" description="Disordered" evidence="2">
    <location>
        <begin position="460"/>
        <end position="480"/>
    </location>
</feature>
<dbReference type="Proteomes" id="UP000830671">
    <property type="component" value="Chromosome 2"/>
</dbReference>
<evidence type="ECO:0000259" key="3">
    <source>
        <dbReference type="Pfam" id="PF04059"/>
    </source>
</evidence>
<dbReference type="InterPro" id="IPR035979">
    <property type="entry name" value="RBD_domain_sf"/>
</dbReference>
<proteinExistence type="predicted"/>
<dbReference type="Pfam" id="PF04059">
    <property type="entry name" value="RRM_2"/>
    <property type="match status" value="1"/>
</dbReference>